<sequence>MKRTLGSKNLFLALLVTLLLLCQASLMAIANEAPKGPVLKVDRQDISQLPRNFRITNDPFKGTLKDGSIPSRVGMDKVRASASSIFSEKEFEQVLAKLPVLSKNVIVLDLRQESHGYLNGTAVSWFLPNNWGNDGKNLEEVTKIERAQLDKALASSPTTVFNFDDNKNVLTTSYQMDVTSARSEEEMVKDHGAGYYRLALSDHFRPEDKDVDTFIEWYKKLPKDAWLHIHCFAGMGRTTVFMNMVDILQNAKQVSFNDIVGRQGLIGTVDLRDIDGKLNWKRKAYIERLQFTKHFYEYVKQSPKDFSVKYSEWAKKHDY</sequence>
<gene>
    <name evidence="3" type="ORF">SAMN04490355_102264</name>
</gene>
<accession>A0A1I4L693</accession>
<dbReference type="InterPro" id="IPR000387">
    <property type="entry name" value="Tyr_Pase_dom"/>
</dbReference>
<dbReference type="SUPFAM" id="SSF52799">
    <property type="entry name" value="(Phosphotyrosine protein) phosphatases II"/>
    <property type="match status" value="1"/>
</dbReference>
<dbReference type="EMBL" id="FOTS01000022">
    <property type="protein sequence ID" value="SFL86386.1"/>
    <property type="molecule type" value="Genomic_DNA"/>
</dbReference>
<keyword evidence="4" id="KW-1185">Reference proteome</keyword>
<reference evidence="4" key="1">
    <citation type="submission" date="2016-10" db="EMBL/GenBank/DDBJ databases">
        <authorList>
            <person name="Varghese N."/>
            <person name="Submissions S."/>
        </authorList>
    </citation>
    <scope>NUCLEOTIDE SEQUENCE [LARGE SCALE GENOMIC DNA]</scope>
    <source>
        <strain evidence="4">DSM 13327</strain>
    </source>
</reference>
<protein>
    <submittedName>
        <fullName evidence="3">Inositol hexakisphosphate</fullName>
    </submittedName>
</protein>
<dbReference type="InterPro" id="IPR016130">
    <property type="entry name" value="Tyr_Pase_AS"/>
</dbReference>
<feature type="signal peptide" evidence="1">
    <location>
        <begin position="1"/>
        <end position="30"/>
    </location>
</feature>
<feature type="chain" id="PRO_5011664760" evidence="1">
    <location>
        <begin position="31"/>
        <end position="319"/>
    </location>
</feature>
<dbReference type="InterPro" id="IPR029021">
    <property type="entry name" value="Prot-tyrosine_phosphatase-like"/>
</dbReference>
<dbReference type="Proteomes" id="UP000199520">
    <property type="component" value="Unassembled WGS sequence"/>
</dbReference>
<proteinExistence type="predicted"/>
<keyword evidence="1" id="KW-0732">Signal</keyword>
<evidence type="ECO:0000313" key="3">
    <source>
        <dbReference type="EMBL" id="SFL86386.1"/>
    </source>
</evidence>
<name>A0A1I4L693_9FIRM</name>
<evidence type="ECO:0000313" key="4">
    <source>
        <dbReference type="Proteomes" id="UP000199520"/>
    </source>
</evidence>
<dbReference type="AlphaFoldDB" id="A0A1I4L693"/>
<dbReference type="Gene3D" id="3.90.190.10">
    <property type="entry name" value="Protein tyrosine phosphatase superfamily"/>
    <property type="match status" value="1"/>
</dbReference>
<dbReference type="Pfam" id="PF14566">
    <property type="entry name" value="PTPlike_phytase"/>
    <property type="match status" value="1"/>
</dbReference>
<feature type="domain" description="Tyrosine specific protein phosphatases" evidence="2">
    <location>
        <begin position="212"/>
        <end position="260"/>
    </location>
</feature>
<dbReference type="STRING" id="1123291.SAMN04490355_102264"/>
<dbReference type="PROSITE" id="PS00383">
    <property type="entry name" value="TYR_PHOSPHATASE_1"/>
    <property type="match status" value="1"/>
</dbReference>
<dbReference type="SMART" id="SM01301">
    <property type="entry name" value="PTPlike_phytase"/>
    <property type="match status" value="1"/>
</dbReference>
<dbReference type="RefSeq" id="WP_090937930.1">
    <property type="nucleotide sequence ID" value="NZ_FOTS01000022.1"/>
</dbReference>
<dbReference type="PROSITE" id="PS50056">
    <property type="entry name" value="TYR_PHOSPHATASE_2"/>
    <property type="match status" value="1"/>
</dbReference>
<organism evidence="3 4">
    <name type="scientific">Pelosinus propionicus DSM 13327</name>
    <dbReference type="NCBI Taxonomy" id="1123291"/>
    <lineage>
        <taxon>Bacteria</taxon>
        <taxon>Bacillati</taxon>
        <taxon>Bacillota</taxon>
        <taxon>Negativicutes</taxon>
        <taxon>Selenomonadales</taxon>
        <taxon>Sporomusaceae</taxon>
        <taxon>Pelosinus</taxon>
    </lineage>
</organism>
<evidence type="ECO:0000256" key="1">
    <source>
        <dbReference type="SAM" id="SignalP"/>
    </source>
</evidence>
<dbReference type="OrthoDB" id="21920at2"/>
<evidence type="ECO:0000259" key="2">
    <source>
        <dbReference type="PROSITE" id="PS50056"/>
    </source>
</evidence>
<dbReference type="Gene3D" id="3.30.70.1690">
    <property type="match status" value="1"/>
</dbReference>